<keyword evidence="2" id="KW-1185">Reference proteome</keyword>
<dbReference type="RefSeq" id="WP_011536253.1">
    <property type="nucleotide sequence ID" value="NZ_CP132921.1"/>
</dbReference>
<protein>
    <submittedName>
        <fullName evidence="1">Uncharacterized protein</fullName>
    </submittedName>
</protein>
<proteinExistence type="predicted"/>
<evidence type="ECO:0000313" key="1">
    <source>
        <dbReference type="EMBL" id="WMW06412.1"/>
    </source>
</evidence>
<evidence type="ECO:0000313" key="2">
    <source>
        <dbReference type="Proteomes" id="UP001183127"/>
    </source>
</evidence>
<reference evidence="1 2" key="1">
    <citation type="submission" date="2023-08" db="EMBL/GenBank/DDBJ databases">
        <title>Complete Genome Sequence of Pseudomonas entomophila TVIN A01.</title>
        <authorList>
            <person name="Shelke T."/>
            <person name="Mahar N.S."/>
            <person name="Gupta I."/>
            <person name="Gupta V."/>
        </authorList>
    </citation>
    <scope>NUCLEOTIDE SEQUENCE [LARGE SCALE GENOMIC DNA]</scope>
    <source>
        <strain evidence="1 2">TVIN-A01</strain>
    </source>
</reference>
<dbReference type="Proteomes" id="UP001183127">
    <property type="component" value="Chromosome"/>
</dbReference>
<organism evidence="1 2">
    <name type="scientific">Pseudomonas entomophila</name>
    <dbReference type="NCBI Taxonomy" id="312306"/>
    <lineage>
        <taxon>Bacteria</taxon>
        <taxon>Pseudomonadati</taxon>
        <taxon>Pseudomonadota</taxon>
        <taxon>Gammaproteobacteria</taxon>
        <taxon>Pseudomonadales</taxon>
        <taxon>Pseudomonadaceae</taxon>
        <taxon>Pseudomonas</taxon>
    </lineage>
</organism>
<dbReference type="GeneID" id="32808572"/>
<name>A0ABY9QQU3_9PSED</name>
<gene>
    <name evidence="1" type="ORF">RAH46_03510</name>
</gene>
<accession>A0ABY9QQU3</accession>
<sequence>MLDISYLSDAQGEKPSFIIHDREFTLFESAFWALKQKTGVYIDPYGKARIYPDHQRILVAFLRGISDEKVVSFVSFLGVSIEEDEVLIAYGD</sequence>
<dbReference type="EMBL" id="CP132921">
    <property type="protein sequence ID" value="WMW06412.1"/>
    <property type="molecule type" value="Genomic_DNA"/>
</dbReference>